<dbReference type="KEGG" id="vg:10399480"/>
<feature type="compositionally biased region" description="Basic and acidic residues" evidence="1">
    <location>
        <begin position="50"/>
        <end position="59"/>
    </location>
</feature>
<protein>
    <submittedName>
        <fullName evidence="2">Hypothetical 11.7 kDa protein</fullName>
    </submittedName>
</protein>
<feature type="compositionally biased region" description="Basic residues" evidence="1">
    <location>
        <begin position="81"/>
        <end position="100"/>
    </location>
</feature>
<evidence type="ECO:0000256" key="1">
    <source>
        <dbReference type="SAM" id="MobiDB-lite"/>
    </source>
</evidence>
<dbReference type="EMBL" id="GU188428">
    <property type="protein sequence ID" value="ADQ39064.1"/>
    <property type="molecule type" value="Genomic_DNA"/>
</dbReference>
<feature type="region of interest" description="Disordered" evidence="1">
    <location>
        <begin position="1"/>
        <end position="100"/>
    </location>
</feature>
<dbReference type="GeneID" id="10399480"/>
<dbReference type="Proteomes" id="UP000161550">
    <property type="component" value="Segment"/>
</dbReference>
<dbReference type="RefSeq" id="YP_004346932.1">
    <property type="nucleotide sequence ID" value="NC_015323.1"/>
</dbReference>
<evidence type="ECO:0000313" key="2">
    <source>
        <dbReference type="EMBL" id="ADQ39064.1"/>
    </source>
</evidence>
<proteinExistence type="predicted"/>
<organism evidence="2 3">
    <name type="scientific">Fowl aviadenovirus C</name>
    <dbReference type="NCBI Taxonomy" id="190063"/>
    <lineage>
        <taxon>Viruses</taxon>
        <taxon>Varidnaviria</taxon>
        <taxon>Bamfordvirae</taxon>
        <taxon>Preplasmiviricota</taxon>
        <taxon>Polisuviricotina</taxon>
        <taxon>Pharingeaviricetes</taxon>
        <taxon>Rowavirales</taxon>
        <taxon>Adenoviridae</taxon>
        <taxon>Aviadenovirus</taxon>
        <taxon>Aviadenovirus hydropericardii</taxon>
    </lineage>
</organism>
<accession>F2VJH7</accession>
<reference evidence="2 3" key="1">
    <citation type="journal article" date="2011" name="J. Gen. Virol.">
        <title>Coding potential and transcript analysis of fowl adenovirus 4: insight into upstream ORFs as common sequence features in adenoviral transcripts.</title>
        <authorList>
            <person name="Griffin B.D."/>
            <person name="Nagy E."/>
        </authorList>
    </citation>
    <scope>NUCLEOTIDE SEQUENCE [LARGE SCALE GENOMIC DNA]</scope>
    <source>
        <strain evidence="2">ON1</strain>
    </source>
</reference>
<feature type="compositionally biased region" description="Polar residues" evidence="1">
    <location>
        <begin position="32"/>
        <end position="41"/>
    </location>
</feature>
<evidence type="ECO:0000313" key="3">
    <source>
        <dbReference type="Proteomes" id="UP000161550"/>
    </source>
</evidence>
<sequence length="100" mass="11698">MEVEIDSSRSEHSDYEDPMPSDAEEQRERSARLSTSRSYGSPTKRKKKLQRDAAYREPLTKTFSSEDEREAESDVRTYRSPQKRKMSTIRGPRGRRRLSA</sequence>
<feature type="compositionally biased region" description="Basic and acidic residues" evidence="1">
    <location>
        <begin position="1"/>
        <end position="15"/>
    </location>
</feature>
<name>F2VJH7_9ADEN</name>